<keyword evidence="7" id="KW-0496">Mitochondrion</keyword>
<dbReference type="Proteomes" id="UP000694557">
    <property type="component" value="Unassembled WGS sequence"/>
</dbReference>
<proteinExistence type="inferred from homology"/>
<keyword evidence="6" id="KW-1133">Transmembrane helix</keyword>
<evidence type="ECO:0000256" key="2">
    <source>
        <dbReference type="ARBA" id="ARBA00007570"/>
    </source>
</evidence>
<dbReference type="AlphaFoldDB" id="A0A8C7CJ96"/>
<keyword evidence="5" id="KW-0999">Mitochondrion inner membrane</keyword>
<dbReference type="PANTHER" id="PTHR13141:SF4">
    <property type="entry name" value="TRANSMEMBRANE PROTEIN 242"/>
    <property type="match status" value="1"/>
</dbReference>
<evidence type="ECO:0000256" key="6">
    <source>
        <dbReference type="ARBA" id="ARBA00022989"/>
    </source>
</evidence>
<evidence type="ECO:0000256" key="8">
    <source>
        <dbReference type="ARBA" id="ARBA00023136"/>
    </source>
</evidence>
<dbReference type="GO" id="GO:0005743">
    <property type="term" value="C:mitochondrial inner membrane"/>
    <property type="evidence" value="ECO:0007669"/>
    <property type="project" value="UniProtKB-SubCell"/>
</dbReference>
<comment type="function">
    <text evidence="9">Scaffold protein that participates in the c-ring assembly of mitochondrial ATP synthase (F(1)F(0) ATP synthase or complex V) by facilitating the membrane insertion and oligomer formation of the subunit c/ATP5MC3. Participates in the incorporation of the c-ring into vestigial complexes. Additionally influences the incorporation of subunits MT-ATP6, MT-ATP8, ATP5MJ, and ATP5MK in the ATP synthase.</text>
</comment>
<evidence type="ECO:0000256" key="4">
    <source>
        <dbReference type="ARBA" id="ARBA00022692"/>
    </source>
</evidence>
<reference evidence="10" key="2">
    <citation type="submission" date="2025-09" db="UniProtKB">
        <authorList>
            <consortium name="Ensembl"/>
        </authorList>
    </citation>
    <scope>IDENTIFICATION</scope>
</reference>
<reference evidence="10" key="1">
    <citation type="submission" date="2025-08" db="UniProtKB">
        <authorList>
            <consortium name="Ensembl"/>
        </authorList>
    </citation>
    <scope>IDENTIFICATION</scope>
</reference>
<keyword evidence="4" id="KW-0812">Transmembrane</keyword>
<evidence type="ECO:0000256" key="1">
    <source>
        <dbReference type="ARBA" id="ARBA00004448"/>
    </source>
</evidence>
<organism evidence="10 11">
    <name type="scientific">Oncorhynchus kisutch</name>
    <name type="common">Coho salmon</name>
    <name type="synonym">Salmo kisutch</name>
    <dbReference type="NCBI Taxonomy" id="8019"/>
    <lineage>
        <taxon>Eukaryota</taxon>
        <taxon>Metazoa</taxon>
        <taxon>Chordata</taxon>
        <taxon>Craniata</taxon>
        <taxon>Vertebrata</taxon>
        <taxon>Euteleostomi</taxon>
        <taxon>Actinopterygii</taxon>
        <taxon>Neopterygii</taxon>
        <taxon>Teleostei</taxon>
        <taxon>Protacanthopterygii</taxon>
        <taxon>Salmoniformes</taxon>
        <taxon>Salmonidae</taxon>
        <taxon>Salmoninae</taxon>
        <taxon>Oncorhynchus</taxon>
    </lineage>
</organism>
<keyword evidence="8" id="KW-0472">Membrane</keyword>
<dbReference type="PANTHER" id="PTHR13141">
    <property type="entry name" value="TRANSMEMBRANE PROTEIN 242"/>
    <property type="match status" value="1"/>
</dbReference>
<comment type="similarity">
    <text evidence="2">Belongs to the TMEM242 family.</text>
</comment>
<dbReference type="Ensembl" id="ENSOKIT00005005380.1">
    <property type="protein sequence ID" value="ENSOKIP00005005034.1"/>
    <property type="gene ID" value="ENSOKIG00005002369.1"/>
</dbReference>
<evidence type="ECO:0000256" key="9">
    <source>
        <dbReference type="ARBA" id="ARBA00045905"/>
    </source>
</evidence>
<evidence type="ECO:0000313" key="11">
    <source>
        <dbReference type="Proteomes" id="UP000694557"/>
    </source>
</evidence>
<evidence type="ECO:0000256" key="5">
    <source>
        <dbReference type="ARBA" id="ARBA00022792"/>
    </source>
</evidence>
<protein>
    <recommendedName>
        <fullName evidence="3">Transmembrane protein 242</fullName>
    </recommendedName>
</protein>
<dbReference type="Pfam" id="PF07096">
    <property type="entry name" value="DUF1358"/>
    <property type="match status" value="1"/>
</dbReference>
<evidence type="ECO:0000313" key="10">
    <source>
        <dbReference type="Ensembl" id="ENSOKIP00005005034.1"/>
    </source>
</evidence>
<evidence type="ECO:0000256" key="3">
    <source>
        <dbReference type="ARBA" id="ARBA00013934"/>
    </source>
</evidence>
<comment type="subcellular location">
    <subcellularLocation>
        <location evidence="1">Mitochondrion inner membrane</location>
        <topology evidence="1">Multi-pass membrane protein</topology>
    </subcellularLocation>
</comment>
<evidence type="ECO:0000256" key="7">
    <source>
        <dbReference type="ARBA" id="ARBA00023128"/>
    </source>
</evidence>
<accession>A0A8C7CJ96</accession>
<keyword evidence="11" id="KW-1185">Reference proteome</keyword>
<sequence>PRQQGSTGQAGLYSATILFAYAPKYFAVRPGILIWENHLAYKLGTTSNSCTSMSPQVCVFKGTMATTAVPETGAFLALRALGWGSLYTWCGVDLLSIAVWKAMGSIVYPLSCRQKTDQHHPYYPTLSKLKS</sequence>
<name>A0A8C7CJ96_ONCKI</name>
<dbReference type="InterPro" id="IPR009792">
    <property type="entry name" value="TMEM242"/>
</dbReference>